<dbReference type="KEGG" id="spoa:EQM13_11395"/>
<evidence type="ECO:0000256" key="1">
    <source>
        <dbReference type="SAM" id="Phobius"/>
    </source>
</evidence>
<dbReference type="NCBIfam" id="TIGR02876">
    <property type="entry name" value="spore_yqfD"/>
    <property type="match status" value="1"/>
</dbReference>
<gene>
    <name evidence="2" type="primary">yqfD</name>
    <name evidence="2" type="ORF">EQM13_11395</name>
</gene>
<keyword evidence="1" id="KW-0812">Transmembrane</keyword>
<keyword evidence="1" id="KW-0472">Membrane</keyword>
<protein>
    <submittedName>
        <fullName evidence="2">Sporulation protein YqfD</fullName>
    </submittedName>
</protein>
<dbReference type="AlphaFoldDB" id="A0A410QE88"/>
<dbReference type="Proteomes" id="UP000287969">
    <property type="component" value="Chromosome"/>
</dbReference>
<dbReference type="PIRSF" id="PIRSF029895">
    <property type="entry name" value="SpoIV"/>
    <property type="match status" value="1"/>
</dbReference>
<feature type="transmembrane region" description="Helical" evidence="1">
    <location>
        <begin position="91"/>
        <end position="111"/>
    </location>
</feature>
<dbReference type="OrthoDB" id="1640349at2"/>
<sequence length="395" mass="45719">MLAIKIWNYLRGYVIIRIEGLTLEKFLNLVAQENIYIWDIRRIDYTIVEAKVSIEGFKSLRNIVRKVKCKVYAYEKRGLPFLMGKMKKRKMLGIGFIIFLGIIFFLTSFIWEIEILGNEKIDDTKIKNILKEENIYEGVLRYKIDEDNAKNVLLEKINTFSFVSIDIEGTKLIVEVKEQDIPPENISDDTPCNIVADKKGIIKKVIAKNGKSVVKEGDVVNKGQILITGIIKNDRFEGEMLVHAEGEVYAVTRYTHTVEEPIEKSIKEETGNSYEHREYKFGKKIIKFGSADIPFKEYIEEVEENNVFTIEPFNFPISIITHKYKEVEIKKVKQNVDSLKESCQVLAVKEINKVLPEDSKIVSKDVKYIENEDKLTTIVIIEVMENIGKKQIITY</sequence>
<reference evidence="3" key="1">
    <citation type="submission" date="2019-01" db="EMBL/GenBank/DDBJ databases">
        <title>Draft genomes of a novel of Sporanaerobacter strains.</title>
        <authorList>
            <person name="Ma S."/>
        </authorList>
    </citation>
    <scope>NUCLEOTIDE SEQUENCE [LARGE SCALE GENOMIC DNA]</scope>
    <source>
        <strain evidence="3">NJN-17</strain>
    </source>
</reference>
<dbReference type="InterPro" id="IPR010690">
    <property type="entry name" value="YqfD"/>
</dbReference>
<dbReference type="Pfam" id="PF06898">
    <property type="entry name" value="YqfD"/>
    <property type="match status" value="1"/>
</dbReference>
<organism evidence="2 3">
    <name type="scientific">Acidilutibacter cellobiosedens</name>
    <dbReference type="NCBI Taxonomy" id="2507161"/>
    <lineage>
        <taxon>Bacteria</taxon>
        <taxon>Bacillati</taxon>
        <taxon>Bacillota</taxon>
        <taxon>Tissierellia</taxon>
        <taxon>Tissierellales</taxon>
        <taxon>Acidilutibacteraceae</taxon>
        <taxon>Acidilutibacter</taxon>
    </lineage>
</organism>
<dbReference type="RefSeq" id="WP_071139010.1">
    <property type="nucleotide sequence ID" value="NZ_CP035282.1"/>
</dbReference>
<keyword evidence="1" id="KW-1133">Transmembrane helix</keyword>
<keyword evidence="3" id="KW-1185">Reference proteome</keyword>
<name>A0A410QE88_9FIRM</name>
<proteinExistence type="predicted"/>
<accession>A0A410QE88</accession>
<evidence type="ECO:0000313" key="2">
    <source>
        <dbReference type="EMBL" id="QAT62148.1"/>
    </source>
</evidence>
<evidence type="ECO:0000313" key="3">
    <source>
        <dbReference type="Proteomes" id="UP000287969"/>
    </source>
</evidence>
<dbReference type="EMBL" id="CP035282">
    <property type="protein sequence ID" value="QAT62148.1"/>
    <property type="molecule type" value="Genomic_DNA"/>
</dbReference>